<dbReference type="RefSeq" id="XP_007878769.1">
    <property type="nucleotide sequence ID" value="XM_007880578.1"/>
</dbReference>
<evidence type="ECO:0000256" key="1">
    <source>
        <dbReference type="SAM" id="MobiDB-lite"/>
    </source>
</evidence>
<dbReference type="KEGG" id="pfp:PFL1_03062"/>
<feature type="compositionally biased region" description="Low complexity" evidence="1">
    <location>
        <begin position="151"/>
        <end position="162"/>
    </location>
</feature>
<feature type="compositionally biased region" description="Polar residues" evidence="1">
    <location>
        <begin position="227"/>
        <end position="240"/>
    </location>
</feature>
<organism evidence="2 3">
    <name type="scientific">Pseudozyma flocculosa PF-1</name>
    <dbReference type="NCBI Taxonomy" id="1277687"/>
    <lineage>
        <taxon>Eukaryota</taxon>
        <taxon>Fungi</taxon>
        <taxon>Dikarya</taxon>
        <taxon>Basidiomycota</taxon>
        <taxon>Ustilaginomycotina</taxon>
        <taxon>Ustilaginomycetes</taxon>
        <taxon>Ustilaginales</taxon>
        <taxon>Ustilaginaceae</taxon>
        <taxon>Pseudozyma</taxon>
    </lineage>
</organism>
<feature type="region of interest" description="Disordered" evidence="1">
    <location>
        <begin position="417"/>
        <end position="453"/>
    </location>
</feature>
<proteinExistence type="predicted"/>
<feature type="region of interest" description="Disordered" evidence="1">
    <location>
        <begin position="72"/>
        <end position="134"/>
    </location>
</feature>
<accession>A0A061H8S2</accession>
<protein>
    <submittedName>
        <fullName evidence="2">Uncharacterized protein</fullName>
    </submittedName>
</protein>
<dbReference type="EMBL" id="KE361631">
    <property type="protein sequence ID" value="EPQ29307.1"/>
    <property type="molecule type" value="Genomic_DNA"/>
</dbReference>
<dbReference type="AlphaFoldDB" id="A0A061H8S2"/>
<feature type="compositionally biased region" description="Low complexity" evidence="1">
    <location>
        <begin position="273"/>
        <end position="285"/>
    </location>
</feature>
<feature type="compositionally biased region" description="Polar residues" evidence="1">
    <location>
        <begin position="290"/>
        <end position="300"/>
    </location>
</feature>
<feature type="region of interest" description="Disordered" evidence="1">
    <location>
        <begin position="473"/>
        <end position="495"/>
    </location>
</feature>
<gene>
    <name evidence="2" type="ORF">PFL1_03062</name>
</gene>
<dbReference type="GeneID" id="19317173"/>
<feature type="compositionally biased region" description="Basic and acidic residues" evidence="1">
    <location>
        <begin position="206"/>
        <end position="224"/>
    </location>
</feature>
<feature type="region of interest" description="Disordered" evidence="1">
    <location>
        <begin position="36"/>
        <end position="57"/>
    </location>
</feature>
<feature type="compositionally biased region" description="Basic residues" evidence="1">
    <location>
        <begin position="192"/>
        <end position="203"/>
    </location>
</feature>
<reference evidence="2 3" key="1">
    <citation type="journal article" date="2013" name="Plant Cell">
        <title>The transition from a phytopathogenic smut ancestor to an anamorphic biocontrol agent deciphered by comparative whole-genome analysis.</title>
        <authorList>
            <person name="Lefebvre F."/>
            <person name="Joly D.L."/>
            <person name="Labbe C."/>
            <person name="Teichmann B."/>
            <person name="Linning R."/>
            <person name="Belzile F."/>
            <person name="Bakkeren G."/>
            <person name="Belanger R.R."/>
        </authorList>
    </citation>
    <scope>NUCLEOTIDE SEQUENCE [LARGE SCALE GENOMIC DNA]</scope>
    <source>
        <strain evidence="2 3">PF-1</strain>
    </source>
</reference>
<dbReference type="Proteomes" id="UP000053664">
    <property type="component" value="Unassembled WGS sequence"/>
</dbReference>
<sequence>MASYVGNPKLFPVGQSETGIDFGVFSIELERTKTTASLTRRSRAQSVGGPFRASHRVTTSIPDVPSMASARITAGKATASAEHSGINRRDGSNGSTVSAGSPLVRGISADTSIDDEKMPLSSPTTSPASGKANRGNKLFHAFSFPAWRASFSRSGSSSTESSAQTVDTAASLSSQPSPPAGEKPLGEDAKVTKNKKLKKHKSFAHLGDEGRGRRPSKQRSDDGRLASPSSSTGPAKTSTMAERPSTLRKAESVQDLSSRRGRRSSGKRETERAAAASTAAAAFIAGCTDSAETSVRQSSPIGGGGGDIDCRSKGAFSFPQEPQQERDVDDKKGARKRAVSFKGMLRRRSNADLAQRPGNRSPPPPMPSLPTNWQQTTASLAATAAAASAHAHTASYKIDTDLTARLYPVDDPWDQSGPSTLALPSPKAHPLTKAADAAGGNEPERFRTPPPPQRWDAFRFPLAPPPPPISVPPRPRQDAGIRVAAPSPTTTTTTTKATDTDTVFLDRLTLPQLDAMSPLKWSGFTPPGSRGGSFAHHGGDGDGDGEDAADEYMNLDSAPSSLSTCESGSSIDEHAGDARPIMSFFPRQSVEDAQHFGIAL</sequence>
<feature type="region of interest" description="Disordered" evidence="1">
    <location>
        <begin position="525"/>
        <end position="548"/>
    </location>
</feature>
<dbReference type="HOGENOM" id="CLU_455019_0_0_1"/>
<evidence type="ECO:0000313" key="2">
    <source>
        <dbReference type="EMBL" id="EPQ29307.1"/>
    </source>
</evidence>
<feature type="region of interest" description="Disordered" evidence="1">
    <location>
        <begin position="151"/>
        <end position="375"/>
    </location>
</feature>
<feature type="compositionally biased region" description="Basic residues" evidence="1">
    <location>
        <begin position="333"/>
        <end position="348"/>
    </location>
</feature>
<name>A0A061H8S2_9BASI</name>
<evidence type="ECO:0000313" key="3">
    <source>
        <dbReference type="Proteomes" id="UP000053664"/>
    </source>
</evidence>
<feature type="compositionally biased region" description="Basic and acidic residues" evidence="1">
    <location>
        <begin position="323"/>
        <end position="332"/>
    </location>
</feature>